<dbReference type="CDD" id="cd00336">
    <property type="entry name" value="Ribosomal_L22"/>
    <property type="match status" value="1"/>
</dbReference>
<dbReference type="InterPro" id="IPR005721">
    <property type="entry name" value="Ribosomal_uL22_euk/arc"/>
</dbReference>
<organism evidence="5">
    <name type="scientific">Fonticula alba</name>
    <name type="common">Slime mold</name>
    <dbReference type="NCBI Taxonomy" id="691883"/>
    <lineage>
        <taxon>Eukaryota</taxon>
        <taxon>Rotosphaerida</taxon>
        <taxon>Fonticulaceae</taxon>
        <taxon>Fonticula</taxon>
    </lineage>
</organism>
<dbReference type="Gene3D" id="3.90.470.10">
    <property type="entry name" value="Ribosomal protein L22/L17"/>
    <property type="match status" value="1"/>
</dbReference>
<keyword evidence="6" id="KW-1185">Reference proteome</keyword>
<sequence length="190" mass="20883">MVRYAVQTDNATTAKSRGAYLRVHFKNTSETANAIKGMSLQKALNYYADVKAKKRCIPFRRFDGSTGRTGQALEFGVTHGRWPVKSVEFVTTLLKNAEANAVAKGLEADKLFVKHIQVNQAPKTSRRSFRAHGRIAPFKCSPSHVEVVLGVNTEAVPKGVETEDAPVERATTATAMTLSRRKAAKLRTAH</sequence>
<dbReference type="GO" id="GO:0022625">
    <property type="term" value="C:cytosolic large ribosomal subunit"/>
    <property type="evidence" value="ECO:0007669"/>
    <property type="project" value="TreeGrafter"/>
</dbReference>
<evidence type="ECO:0000313" key="6">
    <source>
        <dbReference type="Proteomes" id="UP000030693"/>
    </source>
</evidence>
<accession>A0A058Z4S0</accession>
<dbReference type="EMBL" id="KB932207">
    <property type="protein sequence ID" value="KCV69126.1"/>
    <property type="molecule type" value="Genomic_DNA"/>
</dbReference>
<dbReference type="InterPro" id="IPR001063">
    <property type="entry name" value="Ribosomal_uL22"/>
</dbReference>
<reference evidence="5" key="1">
    <citation type="submission" date="2013-04" db="EMBL/GenBank/DDBJ databases">
        <title>The Genome Sequence of Fonticula alba ATCC 38817.</title>
        <authorList>
            <consortium name="The Broad Institute Genomics Platform"/>
            <person name="Russ C."/>
            <person name="Cuomo C."/>
            <person name="Burger G."/>
            <person name="Gray M.W."/>
            <person name="Holland P.W.H."/>
            <person name="King N."/>
            <person name="Lang F.B.F."/>
            <person name="Roger A.J."/>
            <person name="Ruiz-Trillo I."/>
            <person name="Brown M."/>
            <person name="Walker B."/>
            <person name="Young S."/>
            <person name="Zeng Q."/>
            <person name="Gargeya S."/>
            <person name="Fitzgerald M."/>
            <person name="Haas B."/>
            <person name="Abouelleil A."/>
            <person name="Allen A.W."/>
            <person name="Alvarado L."/>
            <person name="Arachchi H.M."/>
            <person name="Berlin A.M."/>
            <person name="Chapman S.B."/>
            <person name="Gainer-Dewar J."/>
            <person name="Goldberg J."/>
            <person name="Griggs A."/>
            <person name="Gujja S."/>
            <person name="Hansen M."/>
            <person name="Howarth C."/>
            <person name="Imamovic A."/>
            <person name="Ireland A."/>
            <person name="Larimer J."/>
            <person name="McCowan C."/>
            <person name="Murphy C."/>
            <person name="Pearson M."/>
            <person name="Poon T.W."/>
            <person name="Priest M."/>
            <person name="Roberts A."/>
            <person name="Saif S."/>
            <person name="Shea T."/>
            <person name="Sisk P."/>
            <person name="Sykes S."/>
            <person name="Wortman J."/>
            <person name="Nusbaum C."/>
            <person name="Birren B."/>
        </authorList>
    </citation>
    <scope>NUCLEOTIDE SEQUENCE [LARGE SCALE GENOMIC DNA]</scope>
    <source>
        <strain evidence="5">ATCC 38817</strain>
    </source>
</reference>
<dbReference type="RefSeq" id="XP_009496697.1">
    <property type="nucleotide sequence ID" value="XM_009498422.1"/>
</dbReference>
<keyword evidence="3 4" id="KW-0687">Ribonucleoprotein</keyword>
<dbReference type="PANTHER" id="PTHR11593:SF10">
    <property type="entry name" value="60S RIBOSOMAL PROTEIN L17"/>
    <property type="match status" value="1"/>
</dbReference>
<dbReference type="eggNOG" id="KOG3353">
    <property type="taxonomic scope" value="Eukaryota"/>
</dbReference>
<dbReference type="Pfam" id="PF00237">
    <property type="entry name" value="Ribosomal_L22"/>
    <property type="match status" value="1"/>
</dbReference>
<gene>
    <name evidence="5" type="ORF">H696_04541</name>
</gene>
<dbReference type="InterPro" id="IPR036394">
    <property type="entry name" value="Ribosomal_uL22_sf"/>
</dbReference>
<name>A0A058Z4S0_FONAL</name>
<dbReference type="GeneID" id="20529266"/>
<proteinExistence type="inferred from homology"/>
<dbReference type="STRING" id="691883.A0A058Z4S0"/>
<comment type="similarity">
    <text evidence="1 4">Belongs to the universal ribosomal protein uL22 family.</text>
</comment>
<evidence type="ECO:0000256" key="1">
    <source>
        <dbReference type="ARBA" id="ARBA00009451"/>
    </source>
</evidence>
<evidence type="ECO:0000256" key="3">
    <source>
        <dbReference type="ARBA" id="ARBA00023274"/>
    </source>
</evidence>
<dbReference type="GO" id="GO:0003735">
    <property type="term" value="F:structural constituent of ribosome"/>
    <property type="evidence" value="ECO:0007669"/>
    <property type="project" value="InterPro"/>
</dbReference>
<keyword evidence="2 4" id="KW-0689">Ribosomal protein</keyword>
<dbReference type="PANTHER" id="PTHR11593">
    <property type="entry name" value="60S RIBOSOMAL PROTEIN L17"/>
    <property type="match status" value="1"/>
</dbReference>
<dbReference type="OrthoDB" id="10254664at2759"/>
<dbReference type="GO" id="GO:0002181">
    <property type="term" value="P:cytoplasmic translation"/>
    <property type="evidence" value="ECO:0007669"/>
    <property type="project" value="TreeGrafter"/>
</dbReference>
<dbReference type="OMA" id="NTYETAR"/>
<evidence type="ECO:0000256" key="2">
    <source>
        <dbReference type="ARBA" id="ARBA00022980"/>
    </source>
</evidence>
<dbReference type="AlphaFoldDB" id="A0A058Z4S0"/>
<evidence type="ECO:0000313" key="5">
    <source>
        <dbReference type="EMBL" id="KCV69126.1"/>
    </source>
</evidence>
<dbReference type="Proteomes" id="UP000030693">
    <property type="component" value="Unassembled WGS sequence"/>
</dbReference>
<dbReference type="NCBIfam" id="TIGR01038">
    <property type="entry name" value="uL22_arch_euk"/>
    <property type="match status" value="1"/>
</dbReference>
<protein>
    <submittedName>
        <fullName evidence="5">50S ribosomal protein L22</fullName>
    </submittedName>
</protein>
<evidence type="ECO:0000256" key="4">
    <source>
        <dbReference type="RuleBase" id="RU004005"/>
    </source>
</evidence>
<dbReference type="SUPFAM" id="SSF54843">
    <property type="entry name" value="Ribosomal protein L22"/>
    <property type="match status" value="1"/>
</dbReference>